<proteinExistence type="predicted"/>
<dbReference type="EMBL" id="MN032614">
    <property type="protein sequence ID" value="QDJ96793.1"/>
    <property type="molecule type" value="Genomic_DNA"/>
</dbReference>
<keyword evidence="2" id="KW-1185">Reference proteome</keyword>
<protein>
    <submittedName>
        <fullName evidence="1">Uncharacterized protein</fullName>
    </submittedName>
</protein>
<evidence type="ECO:0000313" key="1">
    <source>
        <dbReference type="EMBL" id="QDJ96793.1"/>
    </source>
</evidence>
<gene>
    <name evidence="1" type="ORF">PS1_0034</name>
</gene>
<dbReference type="Proteomes" id="UP000317703">
    <property type="component" value="Segment"/>
</dbReference>
<accession>A0A514TUW4</accession>
<reference evidence="1" key="1">
    <citation type="submission" date="2019-06" db="EMBL/GenBank/DDBJ databases">
        <title>Complete genome sequence of Aeromonas hydrophila bacteriophage PS1.</title>
        <authorList>
            <person name="Rai S."/>
            <person name="Tyagi A."/>
            <person name="Kumar N."/>
            <person name="Singh N."/>
        </authorList>
    </citation>
    <scope>NUCLEOTIDE SEQUENCE [LARGE SCALE GENOMIC DNA]</scope>
</reference>
<name>A0A514TUW4_9CAUD</name>
<organism evidence="1 2">
    <name type="scientific">Aeromonas phage PS1</name>
    <dbReference type="NCBI Taxonomy" id="2591406"/>
    <lineage>
        <taxon>Viruses</taxon>
        <taxon>Duplodnaviria</taxon>
        <taxon>Heunggongvirae</taxon>
        <taxon>Uroviricota</taxon>
        <taxon>Caudoviricetes</taxon>
        <taxon>Chimalliviridae</taxon>
        <taxon>Ferozepurvirus</taxon>
        <taxon>Ferozepurvirus PS1</taxon>
    </lineage>
</organism>
<sequence>MMKEGRISYVIDGNKVVFHDNQLNGSLVLYFKPLNPKQGSDLMYGTLNDILLSLKRKELILELFGITRIDVQKDIILRGKIFLKSSFLFDPELNNSKLYFVSIKSRCVINESEISHFGDTRHGLIRFDHCNISKEDFVRLPAGREITVINNQIH</sequence>
<evidence type="ECO:0000313" key="2">
    <source>
        <dbReference type="Proteomes" id="UP000317703"/>
    </source>
</evidence>